<dbReference type="NCBIfam" id="TIGR03033">
    <property type="entry name" value="phage_rel_nuc"/>
    <property type="match status" value="1"/>
</dbReference>
<dbReference type="PANTHER" id="PTHR46609">
    <property type="entry name" value="EXONUCLEASE, PHAGE-TYPE/RECB, C-TERMINAL DOMAIN-CONTAINING PROTEIN"/>
    <property type="match status" value="1"/>
</dbReference>
<proteinExistence type="predicted"/>
<evidence type="ECO:0000313" key="2">
    <source>
        <dbReference type="EMBL" id="KZE19133.1"/>
    </source>
</evidence>
<evidence type="ECO:0000259" key="1">
    <source>
        <dbReference type="Pfam" id="PF09588"/>
    </source>
</evidence>
<feature type="domain" description="YqaJ viral recombinase" evidence="1">
    <location>
        <begin position="21"/>
        <end position="151"/>
    </location>
</feature>
<dbReference type="RefSeq" id="WP_063250091.1">
    <property type="nucleotide sequence ID" value="NZ_JALXWD010000026.1"/>
</dbReference>
<gene>
    <name evidence="2" type="ORF">AVW13_11795</name>
</gene>
<dbReference type="AlphaFoldDB" id="A0AB34XS90"/>
<dbReference type="InterPro" id="IPR051703">
    <property type="entry name" value="NF-kappa-B_Signaling_Reg"/>
</dbReference>
<dbReference type="InterPro" id="IPR011604">
    <property type="entry name" value="PDDEXK-like_dom_sf"/>
</dbReference>
<sequence length="314" mass="35321">MRGITGKRVGYVEPGSHEWLQYMTASKIAAVVGHSPYDSRFSLWHIMNGTVPPKPGNDETKRGTILEPAIAAWWAEQHPEARLFKSAMYQHPQFPWAAASPDRIIRYGNGTDRPEGLECKSAANPWEWGEEGTDEIPPYYYDQAQWQAGVLGLDTVRVAALMSGLQFKEYVVHFDSAYFARLLGEGREFMKSLWAGEKPTIDGLEGHAETYRAIRYLHPDIDLEEVEVPFRLALAAQDAVLDKESLERRTELLKIQFTDLMGTAKYAVHEGHKIAGRQARGDGDPYVVFPPSLKKVDFTEIMHNQLTTITEGAA</sequence>
<dbReference type="InterPro" id="IPR017482">
    <property type="entry name" value="Lambda-type_endonuclease"/>
</dbReference>
<evidence type="ECO:0000313" key="3">
    <source>
        <dbReference type="Proteomes" id="UP000076612"/>
    </source>
</evidence>
<dbReference type="PANTHER" id="PTHR46609:SF6">
    <property type="entry name" value="EXONUCLEASE, PHAGE-TYPE_RECB, C-TERMINAL DOMAIN-CONTAINING PROTEIN-RELATED"/>
    <property type="match status" value="1"/>
</dbReference>
<reference evidence="3" key="1">
    <citation type="submission" date="2016-01" db="EMBL/GenBank/DDBJ databases">
        <title>Draft genome of Chromobacterium sp. F49.</title>
        <authorList>
            <person name="Hong K.W."/>
        </authorList>
    </citation>
    <scope>NUCLEOTIDE SEQUENCE [LARGE SCALE GENOMIC DNA]</scope>
    <source>
        <strain evidence="3">M40</strain>
    </source>
</reference>
<dbReference type="Gene3D" id="3.90.320.10">
    <property type="match status" value="1"/>
</dbReference>
<name>A0AB34XS90_9MICO</name>
<dbReference type="Pfam" id="PF09588">
    <property type="entry name" value="YqaJ"/>
    <property type="match status" value="1"/>
</dbReference>
<comment type="caution">
    <text evidence="2">The sequence shown here is derived from an EMBL/GenBank/DDBJ whole genome shotgun (WGS) entry which is preliminary data.</text>
</comment>
<dbReference type="InterPro" id="IPR011335">
    <property type="entry name" value="Restrct_endonuc-II-like"/>
</dbReference>
<dbReference type="Proteomes" id="UP000076612">
    <property type="component" value="Unassembled WGS sequence"/>
</dbReference>
<protein>
    <recommendedName>
        <fullName evidence="1">YqaJ viral recombinase domain-containing protein</fullName>
    </recommendedName>
</protein>
<dbReference type="InterPro" id="IPR019080">
    <property type="entry name" value="YqaJ_viral_recombinase"/>
</dbReference>
<accession>A0AB34XS90</accession>
<organism evidence="2 3">
    <name type="scientific">Brevibacterium casei</name>
    <dbReference type="NCBI Taxonomy" id="33889"/>
    <lineage>
        <taxon>Bacteria</taxon>
        <taxon>Bacillati</taxon>
        <taxon>Actinomycetota</taxon>
        <taxon>Actinomycetes</taxon>
        <taxon>Micrococcales</taxon>
        <taxon>Brevibacteriaceae</taxon>
        <taxon>Brevibacterium</taxon>
    </lineage>
</organism>
<dbReference type="SUPFAM" id="SSF52980">
    <property type="entry name" value="Restriction endonuclease-like"/>
    <property type="match status" value="1"/>
</dbReference>
<dbReference type="EMBL" id="LQQR01000020">
    <property type="protein sequence ID" value="KZE19133.1"/>
    <property type="molecule type" value="Genomic_DNA"/>
</dbReference>